<dbReference type="AlphaFoldDB" id="A0A939P7E4"/>
<evidence type="ECO:0000313" key="1">
    <source>
        <dbReference type="EMBL" id="MBO2447071.1"/>
    </source>
</evidence>
<proteinExistence type="predicted"/>
<comment type="caution">
    <text evidence="1">The sequence shown here is derived from an EMBL/GenBank/DDBJ whole genome shotgun (WGS) entry which is preliminary data.</text>
</comment>
<name>A0A939P7E4_9ACTN</name>
<organism evidence="1 2">
    <name type="scientific">Actinomadura barringtoniae</name>
    <dbReference type="NCBI Taxonomy" id="1427535"/>
    <lineage>
        <taxon>Bacteria</taxon>
        <taxon>Bacillati</taxon>
        <taxon>Actinomycetota</taxon>
        <taxon>Actinomycetes</taxon>
        <taxon>Streptosporangiales</taxon>
        <taxon>Thermomonosporaceae</taxon>
        <taxon>Actinomadura</taxon>
    </lineage>
</organism>
<dbReference type="Gene3D" id="1.10.8.1060">
    <property type="entry name" value="Corynebacterium glutamicum thioredoxin-dependent arsenate reductase, N-terminal domain"/>
    <property type="match status" value="1"/>
</dbReference>
<keyword evidence="2" id="KW-1185">Reference proteome</keyword>
<protein>
    <submittedName>
        <fullName evidence="1">Uncharacterized protein</fullName>
    </submittedName>
</protein>
<dbReference type="EMBL" id="JAGEOJ010000003">
    <property type="protein sequence ID" value="MBO2447071.1"/>
    <property type="molecule type" value="Genomic_DNA"/>
</dbReference>
<dbReference type="RefSeq" id="WP_208254675.1">
    <property type="nucleotide sequence ID" value="NZ_JAGEOJ010000003.1"/>
</dbReference>
<reference evidence="1" key="1">
    <citation type="submission" date="2021-03" db="EMBL/GenBank/DDBJ databases">
        <authorList>
            <person name="Kanchanasin P."/>
            <person name="Saeng-In P."/>
            <person name="Phongsopitanun W."/>
            <person name="Yuki M."/>
            <person name="Kudo T."/>
            <person name="Ohkuma M."/>
            <person name="Tanasupawat S."/>
        </authorList>
    </citation>
    <scope>NUCLEOTIDE SEQUENCE</scope>
    <source>
        <strain evidence="1">GKU 128</strain>
    </source>
</reference>
<dbReference type="Proteomes" id="UP000669179">
    <property type="component" value="Unassembled WGS sequence"/>
</dbReference>
<accession>A0A939P7E4</accession>
<gene>
    <name evidence="1" type="ORF">J4573_08215</name>
</gene>
<evidence type="ECO:0000313" key="2">
    <source>
        <dbReference type="Proteomes" id="UP000669179"/>
    </source>
</evidence>
<sequence>MTTDTAVREQQAKRDLTDRLVATFREMRSNDEITGAIDAGYRRFERSPIRDFVPIFVERMARERLAPATGGAPAAAVAAASVVEAAADQAEDADDQVA</sequence>
<dbReference type="NCBIfam" id="NF046112">
    <property type="entry name" value="MSMEG_6209_Nter"/>
    <property type="match status" value="1"/>
</dbReference>